<evidence type="ECO:0000313" key="2">
    <source>
        <dbReference type="Proteomes" id="UP000462435"/>
    </source>
</evidence>
<gene>
    <name evidence="1" type="ORF">GAK35_04169</name>
</gene>
<dbReference type="EMBL" id="WNDX01000214">
    <property type="protein sequence ID" value="KAF1035775.1"/>
    <property type="molecule type" value="Genomic_DNA"/>
</dbReference>
<accession>A0A7V8FSY4</accession>
<name>A0A7V8FSY4_9BURK</name>
<proteinExistence type="predicted"/>
<evidence type="ECO:0000313" key="1">
    <source>
        <dbReference type="EMBL" id="KAF1035775.1"/>
    </source>
</evidence>
<dbReference type="Proteomes" id="UP000462435">
    <property type="component" value="Unassembled WGS sequence"/>
</dbReference>
<protein>
    <submittedName>
        <fullName evidence="1">Uncharacterized protein</fullName>
    </submittedName>
</protein>
<organism evidence="1 2">
    <name type="scientific">Herbaspirillum frisingense</name>
    <dbReference type="NCBI Taxonomy" id="92645"/>
    <lineage>
        <taxon>Bacteria</taxon>
        <taxon>Pseudomonadati</taxon>
        <taxon>Pseudomonadota</taxon>
        <taxon>Betaproteobacteria</taxon>
        <taxon>Burkholderiales</taxon>
        <taxon>Oxalobacteraceae</taxon>
        <taxon>Herbaspirillum</taxon>
    </lineage>
</organism>
<comment type="caution">
    <text evidence="1">The sequence shown here is derived from an EMBL/GenBank/DDBJ whole genome shotgun (WGS) entry which is preliminary data.</text>
</comment>
<dbReference type="AlphaFoldDB" id="A0A7V8FSY4"/>
<reference evidence="2" key="1">
    <citation type="journal article" date="2020" name="MBio">
        <title>Horizontal gene transfer to a defensive symbiont with a reduced genome amongst a multipartite beetle microbiome.</title>
        <authorList>
            <person name="Waterworth S.C."/>
            <person name="Florez L.V."/>
            <person name="Rees E.R."/>
            <person name="Hertweck C."/>
            <person name="Kaltenpoth M."/>
            <person name="Kwan J.C."/>
        </authorList>
    </citation>
    <scope>NUCLEOTIDE SEQUENCE [LARGE SCALE GENOMIC DNA]</scope>
</reference>
<sequence length="88" mass="9652">MIPDKYYVAYRHAHIMKTLGDLAEQGEDVSLLLDIAVKNGLASLRFHGCTPDDARALLVDAVQFELTTSKRAVPKCRAALEAVMGLTH</sequence>